<dbReference type="InterPro" id="IPR030392">
    <property type="entry name" value="S74_ICA"/>
</dbReference>
<organism evidence="2">
    <name type="scientific">viral metagenome</name>
    <dbReference type="NCBI Taxonomy" id="1070528"/>
    <lineage>
        <taxon>unclassified sequences</taxon>
        <taxon>metagenomes</taxon>
        <taxon>organismal metagenomes</taxon>
    </lineage>
</organism>
<dbReference type="EMBL" id="MN739534">
    <property type="protein sequence ID" value="QHT11355.1"/>
    <property type="molecule type" value="Genomic_DNA"/>
</dbReference>
<feature type="domain" description="Peptidase S74" evidence="1">
    <location>
        <begin position="968"/>
        <end position="1107"/>
    </location>
</feature>
<dbReference type="AlphaFoldDB" id="A0A6C0D6N0"/>
<accession>A0A6C0D6N0</accession>
<evidence type="ECO:0000259" key="1">
    <source>
        <dbReference type="PROSITE" id="PS51688"/>
    </source>
</evidence>
<evidence type="ECO:0000313" key="2">
    <source>
        <dbReference type="EMBL" id="QHT11355.1"/>
    </source>
</evidence>
<dbReference type="SUPFAM" id="SSF50939">
    <property type="entry name" value="Sialidases"/>
    <property type="match status" value="1"/>
</dbReference>
<proteinExistence type="predicted"/>
<dbReference type="Pfam" id="PF13884">
    <property type="entry name" value="Peptidase_S74"/>
    <property type="match status" value="1"/>
</dbReference>
<name>A0A6C0D6N0_9ZZZZ</name>
<protein>
    <recommendedName>
        <fullName evidence="1">Peptidase S74 domain-containing protein</fullName>
    </recommendedName>
</protein>
<dbReference type="PROSITE" id="PS51688">
    <property type="entry name" value="ICA"/>
    <property type="match status" value="1"/>
</dbReference>
<reference evidence="2" key="1">
    <citation type="journal article" date="2020" name="Nature">
        <title>Giant virus diversity and host interactions through global metagenomics.</title>
        <authorList>
            <person name="Schulz F."/>
            <person name="Roux S."/>
            <person name="Paez-Espino D."/>
            <person name="Jungbluth S."/>
            <person name="Walsh D.A."/>
            <person name="Denef V.J."/>
            <person name="McMahon K.D."/>
            <person name="Konstantinidis K.T."/>
            <person name="Eloe-Fadrosh E.A."/>
            <person name="Kyrpides N.C."/>
            <person name="Woyke T."/>
        </authorList>
    </citation>
    <scope>NUCLEOTIDE SEQUENCE</scope>
    <source>
        <strain evidence="2">GVMAG-M-3300023174-116</strain>
    </source>
</reference>
<dbReference type="InterPro" id="IPR036278">
    <property type="entry name" value="Sialidase_sf"/>
</dbReference>
<sequence>MTTSNITSGTDFIGKTLIIGSTGTSNSDYARVVEFNNNTTGTYLGVMFSATNKQPWFTFRPLGQTYTEPVMPWISYINVYYIYVFSFVSDIQVKYNIYEYNGASTIISKGTIGTYTAASAFLQNLTQFWLGRNVWNNDFYSGTYSKVALYNGDLLALSEANILSTLLTLVTSTQTNIINNATTYTFRALGTNFLGVVVNILNYNTTTGSTVTTSAITLNGTDSTSGGYLNIIGSYLEPPPNIPTNIPTSELGSIYATTISSKKYIVIASQNIELSGNVIIKNDATLSSGLLNTNSLIPNVTNSASLGSTGKIWSNAYINDVSINNNLQVTGNVYINGNLEASNIYTKSQFDNSYANVYTRRAIDLSFANVYTRGYIDQSFANVYTRGYIDQSFANVYTRGIIDQSFQNVYTRTQVDLSFANVYTRGIIDQSFQNVYTRGAIDQSFANVYTRGQIDNSFANVYTISRVDLSFANVYTRGRIDQSFANVYTKSQVDASFVTKSLFELSYNALVAIRGTASGSGGTSVNSNIIPSSTNSYDLGSTTKYWNNAYINNLRVSNRVYQEISGDISWSAVNGYYGLAKDAYPGLNPYSSGDLAVSSWRRITTNSTVSNSQWNDVCWCPELRLFVAVGVKNTGSSAVITSNDGITWTPATITDTSITSTQWQTICWSPQLRLFVAGGAYSDLKLMYSTNGTSWNPLPNSGVGTNILHMCWSPELSLFVAITIGGPRVATSSNGYNWTERYLSYPLNQSNWEAVCWSPELGLFVAVAYNEIKVMISRNGIDWTRVDIDASVFGGQWTSITWSSQLGIFVAVSKFTGGTSARVMTSRDAITWVLSSDIPESAAHTWSSVCWSPELKIFIGTLNYAWSGSYRILTSVNGINWKFIPVGTPTISDVVRKVKWSPELGLFIALGDGAGSNQINISSLKGRPPTSYNVFDSSFNSIDETGKWTFQNMAVTTLNVTGTFTNSSDDRLKHNEVIITNGLDVIDRLNPKFYQKTQVMLDASYNGDLSGHAWTYEAGLIAQELLQIPDLSFAVCGGDYYHESYNYYDTSINYYDTSSNYINRANYDISYNLITQPYSLNYNSIYVYVFAAIKELHAKVKAQETAIYNRQAIINNCITRIETLEQRNQV</sequence>
<dbReference type="SUPFAM" id="SSF101898">
    <property type="entry name" value="NHL repeat"/>
    <property type="match status" value="1"/>
</dbReference>